<sequence length="59" mass="7093">MGDFFQTRRGVTFYEYHVPEMMKSLQKIGSELERQNNLKEEELKMKRGESNEYFTSPKV</sequence>
<dbReference type="AlphaFoldDB" id="A0A838CY92"/>
<keyword evidence="2" id="KW-1185">Reference proteome</keyword>
<protein>
    <submittedName>
        <fullName evidence="1">Uncharacterized protein</fullName>
    </submittedName>
</protein>
<evidence type="ECO:0000313" key="2">
    <source>
        <dbReference type="Proteomes" id="UP000571017"/>
    </source>
</evidence>
<comment type="caution">
    <text evidence="1">The sequence shown here is derived from an EMBL/GenBank/DDBJ whole genome shotgun (WGS) entry which is preliminary data.</text>
</comment>
<dbReference type="RefSeq" id="WP_181473935.1">
    <property type="nucleotide sequence ID" value="NZ_JACEFG010000005.1"/>
</dbReference>
<organism evidence="1 2">
    <name type="scientific">Halobacillus locisalis</name>
    <dbReference type="NCBI Taxonomy" id="220753"/>
    <lineage>
        <taxon>Bacteria</taxon>
        <taxon>Bacillati</taxon>
        <taxon>Bacillota</taxon>
        <taxon>Bacilli</taxon>
        <taxon>Bacillales</taxon>
        <taxon>Bacillaceae</taxon>
        <taxon>Halobacillus</taxon>
    </lineage>
</organism>
<accession>A0A838CY92</accession>
<proteinExistence type="predicted"/>
<name>A0A838CY92_9BACI</name>
<dbReference type="Proteomes" id="UP000571017">
    <property type="component" value="Unassembled WGS sequence"/>
</dbReference>
<reference evidence="1 2" key="1">
    <citation type="journal article" date="2004" name="Extremophiles">
        <title>Halobacillus locisalis sp. nov., a halophilic bacterium isolated from a marine solar saltern of the Yellow Sea in Korea.</title>
        <authorList>
            <person name="Yoon J.H."/>
            <person name="Kang K.H."/>
            <person name="Oh T.K."/>
            <person name="Park Y.H."/>
        </authorList>
    </citation>
    <scope>NUCLEOTIDE SEQUENCE [LARGE SCALE GENOMIC DNA]</scope>
    <source>
        <strain evidence="1 2">KCTC 3788</strain>
    </source>
</reference>
<gene>
    <name evidence="1" type="ORF">H0266_18500</name>
</gene>
<evidence type="ECO:0000313" key="1">
    <source>
        <dbReference type="EMBL" id="MBA2176874.1"/>
    </source>
</evidence>
<dbReference type="EMBL" id="JACEFG010000005">
    <property type="protein sequence ID" value="MBA2176874.1"/>
    <property type="molecule type" value="Genomic_DNA"/>
</dbReference>